<protein>
    <recommendedName>
        <fullName evidence="4">Nuclear RNA binding protein</fullName>
    </recommendedName>
</protein>
<evidence type="ECO:0008006" key="4">
    <source>
        <dbReference type="Google" id="ProtNLM"/>
    </source>
</evidence>
<feature type="compositionally biased region" description="Basic and acidic residues" evidence="1">
    <location>
        <begin position="603"/>
        <end position="614"/>
    </location>
</feature>
<feature type="region of interest" description="Disordered" evidence="1">
    <location>
        <begin position="105"/>
        <end position="133"/>
    </location>
</feature>
<reference evidence="2 3" key="1">
    <citation type="journal article" date="2018" name="Front. Microbiol.">
        <title>Genomic and genetic insights into a cosmopolitan fungus, Paecilomyces variotii (Eurotiales).</title>
        <authorList>
            <person name="Urquhart A.S."/>
            <person name="Mondo S.J."/>
            <person name="Makela M.R."/>
            <person name="Hane J.K."/>
            <person name="Wiebenga A."/>
            <person name="He G."/>
            <person name="Mihaltcheva S."/>
            <person name="Pangilinan J."/>
            <person name="Lipzen A."/>
            <person name="Barry K."/>
            <person name="de Vries R.P."/>
            <person name="Grigoriev I.V."/>
            <person name="Idnurm A."/>
        </authorList>
    </citation>
    <scope>NUCLEOTIDE SEQUENCE [LARGE SCALE GENOMIC DNA]</scope>
    <source>
        <strain evidence="2 3">CBS 101075</strain>
    </source>
</reference>
<feature type="compositionally biased region" description="Basic and acidic residues" evidence="1">
    <location>
        <begin position="337"/>
        <end position="348"/>
    </location>
</feature>
<proteinExistence type="predicted"/>
<dbReference type="GeneID" id="39596739"/>
<feature type="compositionally biased region" description="Polar residues" evidence="1">
    <location>
        <begin position="313"/>
        <end position="322"/>
    </location>
</feature>
<sequence>MQLQQALMMDSASDCASEPSSSHKRKHSHVSSSMSYATPSSDVSGRFDDAEEELETEQLAYDEDDCDDDDAAAYYGTQSAHSSKRRRSNDWPLRNEVVYNEHGLRVPSGDHAAVTNRSSPRSRTLGSKDKANGSPCLRYRRSRFIEGSMNDRVSEKPPSIFVRDDEIMQGKQLVHDSPAQRHSGIFKFGKAIAAAFNPFGMWENVSDIWKPPQDRPKTQKEIMKERQTQAQKAYAELKKSGYRGTKGNFGQTSNGVNPEIADQTWKAIQEKMEYRSSGNHSRNTSASLSTRDGYQPSFNDNKEMLPTPGRPDQVSSFKSSLQDLRKARSALSIPSIKRRDGSPQRRSLDTPSEDSQRPSVHKQRSRKELARQAKLMKKVSNLEDKLERVRRELREMTAELEAPPVPPLPVVAYDALPPRRFVPGALPSLPSERLLNNQAESGPEPVSAPAPAHSIRCVESGNESEHEQARTRKLFSTPKARRLPKEQRHPVSQDASPLKRKSPDVNRKQSNDIPPEEQYQDEGAETDRSSRKKQSARKSKAQKYSQGDSPGAVERKQLEESDSTALNKPKSPKHLAMPRTPTPLRRVPNLKKRSSPCSKMKKSRAESPCEKMTDEIAEPPRLAESNRSSPQPFYLQSQPQLNPTADPDAVIISPGKGWGFNGEENIPPVPPVPQELIANTKRDSSCSGALTSIKGSELGPGNITLRSLCQEHRVQHKPSDNFQWPDDIF</sequence>
<feature type="compositionally biased region" description="Basic residues" evidence="1">
    <location>
        <begin position="588"/>
        <end position="602"/>
    </location>
</feature>
<feature type="compositionally biased region" description="Low complexity" evidence="1">
    <location>
        <begin position="10"/>
        <end position="20"/>
    </location>
</feature>
<organism evidence="2 3">
    <name type="scientific">Byssochlamys spectabilis</name>
    <name type="common">Paecilomyces variotii</name>
    <dbReference type="NCBI Taxonomy" id="264951"/>
    <lineage>
        <taxon>Eukaryota</taxon>
        <taxon>Fungi</taxon>
        <taxon>Dikarya</taxon>
        <taxon>Ascomycota</taxon>
        <taxon>Pezizomycotina</taxon>
        <taxon>Eurotiomycetes</taxon>
        <taxon>Eurotiomycetidae</taxon>
        <taxon>Eurotiales</taxon>
        <taxon>Thermoascaceae</taxon>
        <taxon>Paecilomyces</taxon>
    </lineage>
</organism>
<feature type="compositionally biased region" description="Acidic residues" evidence="1">
    <location>
        <begin position="514"/>
        <end position="524"/>
    </location>
</feature>
<feature type="compositionally biased region" description="Basic and acidic residues" evidence="1">
    <location>
        <begin position="501"/>
        <end position="510"/>
    </location>
</feature>
<feature type="region of interest" description="Disordered" evidence="1">
    <location>
        <begin position="273"/>
        <end position="386"/>
    </location>
</feature>
<feature type="compositionally biased region" description="Basic residues" evidence="1">
    <location>
        <begin position="530"/>
        <end position="541"/>
    </location>
</feature>
<dbReference type="STRING" id="264951.A0A443HPD0"/>
<evidence type="ECO:0000256" key="1">
    <source>
        <dbReference type="SAM" id="MobiDB-lite"/>
    </source>
</evidence>
<dbReference type="Proteomes" id="UP000283841">
    <property type="component" value="Unassembled WGS sequence"/>
</dbReference>
<gene>
    <name evidence="2" type="ORF">C8Q69DRAFT_330191</name>
</gene>
<feature type="compositionally biased region" description="Polar residues" evidence="1">
    <location>
        <begin position="115"/>
        <end position="125"/>
    </location>
</feature>
<comment type="caution">
    <text evidence="2">The sequence shown here is derived from an EMBL/GenBank/DDBJ whole genome shotgun (WGS) entry which is preliminary data.</text>
</comment>
<dbReference type="RefSeq" id="XP_028483286.1">
    <property type="nucleotide sequence ID" value="XM_028627462.1"/>
</dbReference>
<feature type="compositionally biased region" description="Polar residues" evidence="1">
    <location>
        <begin position="625"/>
        <end position="643"/>
    </location>
</feature>
<dbReference type="AlphaFoldDB" id="A0A443HPD0"/>
<name>A0A443HPD0_BYSSP</name>
<feature type="compositionally biased region" description="Acidic residues" evidence="1">
    <location>
        <begin position="49"/>
        <end position="71"/>
    </location>
</feature>
<dbReference type="VEuPathDB" id="FungiDB:C8Q69DRAFT_330191"/>
<feature type="region of interest" description="Disordered" evidence="1">
    <location>
        <begin position="419"/>
        <end position="673"/>
    </location>
</feature>
<evidence type="ECO:0000313" key="3">
    <source>
        <dbReference type="Proteomes" id="UP000283841"/>
    </source>
</evidence>
<keyword evidence="3" id="KW-1185">Reference proteome</keyword>
<feature type="region of interest" description="Disordered" evidence="1">
    <location>
        <begin position="1"/>
        <end position="93"/>
    </location>
</feature>
<accession>A0A443HPD0</accession>
<dbReference type="EMBL" id="RCNU01000009">
    <property type="protein sequence ID" value="RWQ93641.1"/>
    <property type="molecule type" value="Genomic_DNA"/>
</dbReference>
<evidence type="ECO:0000313" key="2">
    <source>
        <dbReference type="EMBL" id="RWQ93641.1"/>
    </source>
</evidence>
<feature type="compositionally biased region" description="Polar residues" evidence="1">
    <location>
        <begin position="276"/>
        <end position="299"/>
    </location>
</feature>